<evidence type="ECO:0000313" key="3">
    <source>
        <dbReference type="Proteomes" id="UP000326857"/>
    </source>
</evidence>
<feature type="region of interest" description="Disordered" evidence="1">
    <location>
        <begin position="43"/>
        <end position="69"/>
    </location>
</feature>
<proteinExistence type="predicted"/>
<reference evidence="2 3" key="1">
    <citation type="submission" date="2019-09" db="EMBL/GenBank/DDBJ databases">
        <authorList>
            <person name="Dittami M. S."/>
        </authorList>
    </citation>
    <scope>NUCLEOTIDE SEQUENCE [LARGE SCALE GENOMIC DNA]</scope>
    <source>
        <strain evidence="2">SPHINGO391</strain>
    </source>
</reference>
<evidence type="ECO:0000313" key="2">
    <source>
        <dbReference type="EMBL" id="VVT27711.1"/>
    </source>
</evidence>
<sequence>MTKGIEGKVVLITGGSTGIGAETARLLAERGAKVAIAARRFGMRGTPRASRRHGRGQANRRPACQASIR</sequence>
<dbReference type="InterPro" id="IPR036291">
    <property type="entry name" value="NAD(P)-bd_dom_sf"/>
</dbReference>
<dbReference type="Gene3D" id="3.40.50.720">
    <property type="entry name" value="NAD(P)-binding Rossmann-like Domain"/>
    <property type="match status" value="1"/>
</dbReference>
<dbReference type="Pfam" id="PF00106">
    <property type="entry name" value="adh_short"/>
    <property type="match status" value="1"/>
</dbReference>
<gene>
    <name evidence="2" type="ORF">SPHINGO391_500055</name>
</gene>
<dbReference type="RefSeq" id="WP_407818157.1">
    <property type="nucleotide sequence ID" value="NZ_LR701528.1"/>
</dbReference>
<name>A0A5E8ADX4_9SPHN</name>
<dbReference type="Proteomes" id="UP000326857">
    <property type="component" value="Unassembled WGS sequence"/>
</dbReference>
<protein>
    <submittedName>
        <fullName evidence="2">Uncharacterized protein</fullName>
    </submittedName>
</protein>
<accession>A0A5E8ADX4</accession>
<evidence type="ECO:0000256" key="1">
    <source>
        <dbReference type="SAM" id="MobiDB-lite"/>
    </source>
</evidence>
<dbReference type="EMBL" id="CABVLI010000046">
    <property type="protein sequence ID" value="VVT27711.1"/>
    <property type="molecule type" value="Genomic_DNA"/>
</dbReference>
<organism evidence="2 3">
    <name type="scientific">Sphingomonas aurantiaca</name>
    <dbReference type="NCBI Taxonomy" id="185949"/>
    <lineage>
        <taxon>Bacteria</taxon>
        <taxon>Pseudomonadati</taxon>
        <taxon>Pseudomonadota</taxon>
        <taxon>Alphaproteobacteria</taxon>
        <taxon>Sphingomonadales</taxon>
        <taxon>Sphingomonadaceae</taxon>
        <taxon>Sphingomonas</taxon>
    </lineage>
</organism>
<dbReference type="SUPFAM" id="SSF51735">
    <property type="entry name" value="NAD(P)-binding Rossmann-fold domains"/>
    <property type="match status" value="1"/>
</dbReference>
<dbReference type="InterPro" id="IPR002347">
    <property type="entry name" value="SDR_fam"/>
</dbReference>
<dbReference type="AlphaFoldDB" id="A0A5E8ADX4"/>